<evidence type="ECO:0000256" key="2">
    <source>
        <dbReference type="ARBA" id="ARBA00022491"/>
    </source>
</evidence>
<keyword evidence="6 7" id="KW-0804">Transcription</keyword>
<dbReference type="NCBIfam" id="NF003996">
    <property type="entry name" value="PRK05472.2-5"/>
    <property type="match status" value="1"/>
</dbReference>
<dbReference type="NCBIfam" id="NF003995">
    <property type="entry name" value="PRK05472.2-4"/>
    <property type="match status" value="1"/>
</dbReference>
<evidence type="ECO:0000256" key="6">
    <source>
        <dbReference type="ARBA" id="ARBA00023163"/>
    </source>
</evidence>
<accession>A0A1T4NTW6</accession>
<dbReference type="GO" id="GO:0051775">
    <property type="term" value="P:response to redox state"/>
    <property type="evidence" value="ECO:0007669"/>
    <property type="project" value="InterPro"/>
</dbReference>
<dbReference type="EMBL" id="FUXM01000008">
    <property type="protein sequence ID" value="SJZ82168.1"/>
    <property type="molecule type" value="Genomic_DNA"/>
</dbReference>
<keyword evidence="5 7" id="KW-0238">DNA-binding</keyword>
<organism evidence="9 10">
    <name type="scientific">Carboxydocella sporoproducens DSM 16521</name>
    <dbReference type="NCBI Taxonomy" id="1121270"/>
    <lineage>
        <taxon>Bacteria</taxon>
        <taxon>Bacillati</taxon>
        <taxon>Bacillota</taxon>
        <taxon>Clostridia</taxon>
        <taxon>Eubacteriales</taxon>
        <taxon>Clostridiales Family XVI. Incertae Sedis</taxon>
        <taxon>Carboxydocella</taxon>
    </lineage>
</organism>
<dbReference type="SUPFAM" id="SSF46785">
    <property type="entry name" value="Winged helix' DNA-binding domain"/>
    <property type="match status" value="1"/>
</dbReference>
<dbReference type="Gene3D" id="3.40.50.720">
    <property type="entry name" value="NAD(P)-binding Rossmann-like Domain"/>
    <property type="match status" value="1"/>
</dbReference>
<dbReference type="GO" id="GO:0003677">
    <property type="term" value="F:DNA binding"/>
    <property type="evidence" value="ECO:0007669"/>
    <property type="project" value="UniProtKB-UniRule"/>
</dbReference>
<dbReference type="InterPro" id="IPR009718">
    <property type="entry name" value="Rex_DNA-bd_C_dom"/>
</dbReference>
<dbReference type="Pfam" id="PF02629">
    <property type="entry name" value="CoA_binding"/>
    <property type="match status" value="1"/>
</dbReference>
<sequence length="226" mass="24978">MKNKEIPELVVRRLNLYARCLGYLEEMGVLTVSSKELGDRLGIADTLVRKDLSYLGEFGHRGVGYYVSQLRHSIRKMMGADKPRALVIVGAGNLGLGIGKYHQHFLDNHRVVAYFDTDPEKIGQSVEGIPIYPMEKMEEIVAGMGVELAVLAVPKDQAQRAAEKLVLAGVRGILNFAPIALQLPPTVRVAYADLTLELQNLAYFLEKEANSTSPAGFVISRRRKEG</sequence>
<dbReference type="Pfam" id="PF06971">
    <property type="entry name" value="Put_DNA-bind_N"/>
    <property type="match status" value="1"/>
</dbReference>
<dbReference type="Proteomes" id="UP000189933">
    <property type="component" value="Unassembled WGS sequence"/>
</dbReference>
<dbReference type="InterPro" id="IPR022876">
    <property type="entry name" value="Tscrpt_rep_Rex"/>
</dbReference>
<keyword evidence="4 7" id="KW-0520">NAD</keyword>
<dbReference type="NCBIfam" id="NF003993">
    <property type="entry name" value="PRK05472.2-2"/>
    <property type="match status" value="1"/>
</dbReference>
<protein>
    <recommendedName>
        <fullName evidence="7">Redox-sensing transcriptional repressor Rex</fullName>
    </recommendedName>
</protein>
<dbReference type="NCBIfam" id="NF003994">
    <property type="entry name" value="PRK05472.2-3"/>
    <property type="match status" value="1"/>
</dbReference>
<keyword evidence="2 7" id="KW-0678">Repressor</keyword>
<dbReference type="AlphaFoldDB" id="A0A1T4NTW6"/>
<evidence type="ECO:0000313" key="9">
    <source>
        <dbReference type="EMBL" id="SJZ82168.1"/>
    </source>
</evidence>
<keyword evidence="10" id="KW-1185">Reference proteome</keyword>
<dbReference type="InterPro" id="IPR003781">
    <property type="entry name" value="CoA-bd"/>
</dbReference>
<dbReference type="InterPro" id="IPR036390">
    <property type="entry name" value="WH_DNA-bd_sf"/>
</dbReference>
<keyword evidence="1 7" id="KW-0963">Cytoplasm</keyword>
<comment type="subunit">
    <text evidence="7">Homodimer.</text>
</comment>
<dbReference type="RefSeq" id="WP_078665099.1">
    <property type="nucleotide sequence ID" value="NZ_FUXM01000008.1"/>
</dbReference>
<comment type="similarity">
    <text evidence="7">Belongs to the transcriptional regulatory Rex family.</text>
</comment>
<evidence type="ECO:0000256" key="4">
    <source>
        <dbReference type="ARBA" id="ARBA00023027"/>
    </source>
</evidence>
<gene>
    <name evidence="7" type="primary">rex</name>
    <name evidence="9" type="ORF">SAMN02745885_01005</name>
</gene>
<evidence type="ECO:0000256" key="7">
    <source>
        <dbReference type="HAMAP-Rule" id="MF_01131"/>
    </source>
</evidence>
<reference evidence="10" key="1">
    <citation type="submission" date="2017-02" db="EMBL/GenBank/DDBJ databases">
        <authorList>
            <person name="Varghese N."/>
            <person name="Submissions S."/>
        </authorList>
    </citation>
    <scope>NUCLEOTIDE SEQUENCE [LARGE SCALE GENOMIC DNA]</scope>
    <source>
        <strain evidence="10">DSM 16521</strain>
    </source>
</reference>
<dbReference type="GO" id="GO:0005737">
    <property type="term" value="C:cytoplasm"/>
    <property type="evidence" value="ECO:0007669"/>
    <property type="project" value="UniProtKB-SubCell"/>
</dbReference>
<dbReference type="NCBIfam" id="NF003989">
    <property type="entry name" value="PRK05472.1-3"/>
    <property type="match status" value="1"/>
</dbReference>
<keyword evidence="3 7" id="KW-0805">Transcription regulation</keyword>
<dbReference type="GO" id="GO:0003700">
    <property type="term" value="F:DNA-binding transcription factor activity"/>
    <property type="evidence" value="ECO:0007669"/>
    <property type="project" value="UniProtKB-UniRule"/>
</dbReference>
<feature type="binding site" evidence="7">
    <location>
        <begin position="90"/>
        <end position="95"/>
    </location>
    <ligand>
        <name>NAD(+)</name>
        <dbReference type="ChEBI" id="CHEBI:57540"/>
    </ligand>
</feature>
<feature type="domain" description="CoA-binding" evidence="8">
    <location>
        <begin position="79"/>
        <end position="180"/>
    </location>
</feature>
<dbReference type="InterPro" id="IPR036388">
    <property type="entry name" value="WH-like_DNA-bd_sf"/>
</dbReference>
<dbReference type="SUPFAM" id="SSF51735">
    <property type="entry name" value="NAD(P)-binding Rossmann-fold domains"/>
    <property type="match status" value="1"/>
</dbReference>
<evidence type="ECO:0000259" key="8">
    <source>
        <dbReference type="SMART" id="SM00881"/>
    </source>
</evidence>
<dbReference type="OrthoDB" id="9784760at2"/>
<evidence type="ECO:0000256" key="3">
    <source>
        <dbReference type="ARBA" id="ARBA00023015"/>
    </source>
</evidence>
<name>A0A1T4NTW6_9FIRM</name>
<evidence type="ECO:0000313" key="10">
    <source>
        <dbReference type="Proteomes" id="UP000189933"/>
    </source>
</evidence>
<dbReference type="Gene3D" id="1.10.10.10">
    <property type="entry name" value="Winged helix-like DNA-binding domain superfamily/Winged helix DNA-binding domain"/>
    <property type="match status" value="1"/>
</dbReference>
<dbReference type="PANTHER" id="PTHR35786">
    <property type="entry name" value="REDOX-SENSING TRANSCRIPTIONAL REPRESSOR REX"/>
    <property type="match status" value="1"/>
</dbReference>
<proteinExistence type="inferred from homology"/>
<dbReference type="PANTHER" id="PTHR35786:SF1">
    <property type="entry name" value="REDOX-SENSING TRANSCRIPTIONAL REPRESSOR REX 1"/>
    <property type="match status" value="1"/>
</dbReference>
<dbReference type="SMART" id="SM00881">
    <property type="entry name" value="CoA_binding"/>
    <property type="match status" value="1"/>
</dbReference>
<comment type="function">
    <text evidence="7">Modulates transcription in response to changes in cellular NADH/NAD(+) redox state.</text>
</comment>
<evidence type="ECO:0000256" key="5">
    <source>
        <dbReference type="ARBA" id="ARBA00023125"/>
    </source>
</evidence>
<evidence type="ECO:0000256" key="1">
    <source>
        <dbReference type="ARBA" id="ARBA00022490"/>
    </source>
</evidence>
<dbReference type="InterPro" id="IPR058236">
    <property type="entry name" value="Rex_actinobacterial-type"/>
</dbReference>
<comment type="subcellular location">
    <subcellularLocation>
        <location evidence="7">Cytoplasm</location>
    </subcellularLocation>
</comment>
<dbReference type="GO" id="GO:0045892">
    <property type="term" value="P:negative regulation of DNA-templated transcription"/>
    <property type="evidence" value="ECO:0007669"/>
    <property type="project" value="InterPro"/>
</dbReference>
<dbReference type="HAMAP" id="MF_01131">
    <property type="entry name" value="Rex"/>
    <property type="match status" value="1"/>
</dbReference>
<dbReference type="InterPro" id="IPR036291">
    <property type="entry name" value="NAD(P)-bd_dom_sf"/>
</dbReference>
<feature type="DNA-binding region" description="H-T-H motif" evidence="7">
    <location>
        <begin position="16"/>
        <end position="55"/>
    </location>
</feature>